<organism evidence="2 3">
    <name type="scientific">Thraustotheca clavata</name>
    <dbReference type="NCBI Taxonomy" id="74557"/>
    <lineage>
        <taxon>Eukaryota</taxon>
        <taxon>Sar</taxon>
        <taxon>Stramenopiles</taxon>
        <taxon>Oomycota</taxon>
        <taxon>Saprolegniomycetes</taxon>
        <taxon>Saprolegniales</taxon>
        <taxon>Achlyaceae</taxon>
        <taxon>Thraustotheca</taxon>
    </lineage>
</organism>
<feature type="region of interest" description="Disordered" evidence="1">
    <location>
        <begin position="73"/>
        <end position="153"/>
    </location>
</feature>
<accession>A0A1V9ZY96</accession>
<keyword evidence="3" id="KW-1185">Reference proteome</keyword>
<dbReference type="Proteomes" id="UP000243217">
    <property type="component" value="Unassembled WGS sequence"/>
</dbReference>
<reference evidence="2 3" key="1">
    <citation type="journal article" date="2014" name="Genome Biol. Evol.">
        <title>The secreted proteins of Achlya hypogyna and Thraustotheca clavata identify the ancestral oomycete secretome and reveal gene acquisitions by horizontal gene transfer.</title>
        <authorList>
            <person name="Misner I."/>
            <person name="Blouin N."/>
            <person name="Leonard G."/>
            <person name="Richards T.A."/>
            <person name="Lane C.E."/>
        </authorList>
    </citation>
    <scope>NUCLEOTIDE SEQUENCE [LARGE SCALE GENOMIC DNA]</scope>
    <source>
        <strain evidence="2 3">ATCC 34112</strain>
    </source>
</reference>
<dbReference type="EMBL" id="JNBS01001055">
    <property type="protein sequence ID" value="OQS02939.1"/>
    <property type="molecule type" value="Genomic_DNA"/>
</dbReference>
<feature type="compositionally biased region" description="Polar residues" evidence="1">
    <location>
        <begin position="124"/>
        <end position="150"/>
    </location>
</feature>
<dbReference type="STRING" id="74557.A0A1V9ZY96"/>
<evidence type="ECO:0008006" key="4">
    <source>
        <dbReference type="Google" id="ProtNLM"/>
    </source>
</evidence>
<evidence type="ECO:0000313" key="2">
    <source>
        <dbReference type="EMBL" id="OQS02939.1"/>
    </source>
</evidence>
<evidence type="ECO:0000256" key="1">
    <source>
        <dbReference type="SAM" id="MobiDB-lite"/>
    </source>
</evidence>
<protein>
    <recommendedName>
        <fullName evidence="4">JmjC domain-containing protein</fullName>
    </recommendedName>
</protein>
<sequence length="856" mass="98048">MSIVRCVFCQKEKRMPSIGIVLSAQDVTSVRFCCQPSCFKAYHSRGTFVDIRHRELVPALVIYQDIEKQRLAMQNKASPRVSTPPQPSKASIPPIQPGYRQPERMYTESGPFSKRQKLEGPRMPNTSSSLPSLNVNSGYTSRTSPASSIALQEDNVSETVSGTLLDDSLPLWRQPSYVASLERFRRNLPIDDEMTYRIDLTKVYATQGRIDEAEIDFIFRCLEGTTTVMVVKGFIAEFSADIWTVTNFLDSVPGNLHWSFNKYKAYSPNERQMMSTQNSLYYTGDICITMTEFRKYIFATQRNTSAVVNVVDINNKHWPIGVEEVLSLNGLDLELYCGEMYTDLMERFSWKSILPGGRDCLLQYVPKPYRDGRFSPKLHCSFVGDRSELLNAGNGSTDVIYQVIHGELEFIIFDQYPSVAYNRVFDFLKRMGYQPNHRGEIYEKYLYNLKKFGYVSHKVRVQPGECVHINRGRLHMWRSVDDKVDAGPRGFSMFISWEWIYQGVTIAGIADSARYSFQKAQLSIVNSTESRLPPYVFDPRLYIIEAVRRHVSSMRSTPVNLRRAAQTKLRLAALREVFYAMLQEEQRLQSDGDDSWFVRDSHGGNHLRNIVDHGFSPESYRCSVCRNELSNSYKQCLGCAIFSAKPMPISFPHFNMCMSCYYQDADHHLTYHSRSGARSCHGHTGSLVNTKRFKEAPESVECSCPNAKSCPICDGCDSCCCICHTMFQTRYRSQRPDELVQLYGAMSAITQAGNSNVLQPKRVSLWDAHMAEKYKMHRNNACLNLAGLVRLEDDSKPEKTDSMDFDIWRQILDEDTTLHSKAIPIASVPRPERRESAMETLEREFEEYKPKRAHTI</sequence>
<dbReference type="AlphaFoldDB" id="A0A1V9ZY96"/>
<proteinExistence type="predicted"/>
<comment type="caution">
    <text evidence="2">The sequence shown here is derived from an EMBL/GenBank/DDBJ whole genome shotgun (WGS) entry which is preliminary data.</text>
</comment>
<evidence type="ECO:0000313" key="3">
    <source>
        <dbReference type="Proteomes" id="UP000243217"/>
    </source>
</evidence>
<dbReference type="OrthoDB" id="99157at2759"/>
<name>A0A1V9ZY96_9STRA</name>
<gene>
    <name evidence="2" type="ORF">THRCLA_04738</name>
</gene>